<proteinExistence type="predicted"/>
<dbReference type="OrthoDB" id="8384963at2"/>
<reference evidence="1 2" key="1">
    <citation type="submission" date="2019-06" db="EMBL/GenBank/DDBJ databases">
        <title>Rhizobium sp. CL12 isolated from roots of soybean.</title>
        <authorList>
            <person name="Wang C."/>
        </authorList>
    </citation>
    <scope>NUCLEOTIDE SEQUENCE [LARGE SCALE GENOMIC DNA]</scope>
    <source>
        <strain evidence="1 2">CL12</strain>
    </source>
</reference>
<evidence type="ECO:0000313" key="1">
    <source>
        <dbReference type="EMBL" id="TPP06753.1"/>
    </source>
</evidence>
<dbReference type="Proteomes" id="UP000316429">
    <property type="component" value="Unassembled WGS sequence"/>
</dbReference>
<accession>A0A504UNX7</accession>
<dbReference type="EMBL" id="VFYP01000003">
    <property type="protein sequence ID" value="TPP06753.1"/>
    <property type="molecule type" value="Genomic_DNA"/>
</dbReference>
<evidence type="ECO:0000313" key="2">
    <source>
        <dbReference type="Proteomes" id="UP000316429"/>
    </source>
</evidence>
<dbReference type="RefSeq" id="WP_140830711.1">
    <property type="nucleotide sequence ID" value="NZ_VFYP01000003.1"/>
</dbReference>
<gene>
    <name evidence="1" type="ORF">FJQ55_18630</name>
</gene>
<keyword evidence="2" id="KW-1185">Reference proteome</keyword>
<protein>
    <submittedName>
        <fullName evidence="1">Uncharacterized protein</fullName>
    </submittedName>
</protein>
<organism evidence="1 2">
    <name type="scientific">Rhizobium glycinendophyticum</name>
    <dbReference type="NCBI Taxonomy" id="2589807"/>
    <lineage>
        <taxon>Bacteria</taxon>
        <taxon>Pseudomonadati</taxon>
        <taxon>Pseudomonadota</taxon>
        <taxon>Alphaproteobacteria</taxon>
        <taxon>Hyphomicrobiales</taxon>
        <taxon>Rhizobiaceae</taxon>
        <taxon>Rhizobium/Agrobacterium group</taxon>
        <taxon>Rhizobium</taxon>
    </lineage>
</organism>
<dbReference type="AlphaFoldDB" id="A0A504UNX7"/>
<name>A0A504UNX7_9HYPH</name>
<comment type="caution">
    <text evidence="1">The sequence shown here is derived from an EMBL/GenBank/DDBJ whole genome shotgun (WGS) entry which is preliminary data.</text>
</comment>
<sequence length="75" mass="8390">MATQSPNNQTEELLERLKDALAGTHGRAFSPDAVRTLVSLEVAEWKDDCQSNRSTAETRRAEAPLINHRIRLSSE</sequence>